<dbReference type="EMBL" id="CAJOBA010003126">
    <property type="protein sequence ID" value="CAF3671442.1"/>
    <property type="molecule type" value="Genomic_DNA"/>
</dbReference>
<evidence type="ECO:0000313" key="1">
    <source>
        <dbReference type="EMBL" id="CAF0888892.1"/>
    </source>
</evidence>
<comment type="caution">
    <text evidence="2">The sequence shown here is derived from an EMBL/GenBank/DDBJ whole genome shotgun (WGS) entry which is preliminary data.</text>
</comment>
<evidence type="ECO:0000313" key="3">
    <source>
        <dbReference type="Proteomes" id="UP000682733"/>
    </source>
</evidence>
<accession>A0A8S2HP64</accession>
<organism evidence="2 3">
    <name type="scientific">Didymodactylos carnosus</name>
    <dbReference type="NCBI Taxonomy" id="1234261"/>
    <lineage>
        <taxon>Eukaryota</taxon>
        <taxon>Metazoa</taxon>
        <taxon>Spiralia</taxon>
        <taxon>Gnathifera</taxon>
        <taxon>Rotifera</taxon>
        <taxon>Eurotatoria</taxon>
        <taxon>Bdelloidea</taxon>
        <taxon>Philodinida</taxon>
        <taxon>Philodinidae</taxon>
        <taxon>Didymodactylos</taxon>
    </lineage>
</organism>
<dbReference type="Proteomes" id="UP000682733">
    <property type="component" value="Unassembled WGS sequence"/>
</dbReference>
<dbReference type="AlphaFoldDB" id="A0A8S2HP64"/>
<reference evidence="2" key="1">
    <citation type="submission" date="2021-02" db="EMBL/GenBank/DDBJ databases">
        <authorList>
            <person name="Nowell W R."/>
        </authorList>
    </citation>
    <scope>NUCLEOTIDE SEQUENCE</scope>
</reference>
<name>A0A8S2HP64_9BILA</name>
<sequence>MVTSTSHFYNIQTKLELNNQYECNVYDAILDRSNYRLKMLMKMLDESDYEMYKQKYFQDYFKLPEHLARNHGYTIKCYNWRKFFIIPYHRSRLKLEKVGQKTLFLNQKDEMEFTIDDKFNEDSQNEEQLKKRYPINNLLSAINDYLVRDKQNIQKYLVGLMTLMKRKQYHLKRYENENGLYTSSLRIKFNHMNPSFEDMTFMFEIDFCTSDYYLIEYIDFIIVQRVQNLSLAVNRKISYVKDKKEFYRGEYANIHDFIRDCLKLLNGIYSHYDIHLDLHCENVNDLLNVKDDRTMSYQKYNLEKDHYDYIEIPLPNS</sequence>
<evidence type="ECO:0000313" key="2">
    <source>
        <dbReference type="EMBL" id="CAF3671442.1"/>
    </source>
</evidence>
<gene>
    <name evidence="1" type="ORF">OVA965_LOCUS9018</name>
    <name evidence="2" type="ORF">TMI583_LOCUS9014</name>
</gene>
<protein>
    <submittedName>
        <fullName evidence="2">Uncharacterized protein</fullName>
    </submittedName>
</protein>
<dbReference type="EMBL" id="CAJNOK010003125">
    <property type="protein sequence ID" value="CAF0888892.1"/>
    <property type="molecule type" value="Genomic_DNA"/>
</dbReference>
<proteinExistence type="predicted"/>
<dbReference type="Proteomes" id="UP000677228">
    <property type="component" value="Unassembled WGS sequence"/>
</dbReference>